<dbReference type="EMBL" id="MU118017">
    <property type="protein sequence ID" value="KAF9648256.1"/>
    <property type="molecule type" value="Genomic_DNA"/>
</dbReference>
<evidence type="ECO:0000313" key="1">
    <source>
        <dbReference type="EMBL" id="KAF9648256.1"/>
    </source>
</evidence>
<keyword evidence="2" id="KW-1185">Reference proteome</keyword>
<reference evidence="1" key="1">
    <citation type="submission" date="2019-10" db="EMBL/GenBank/DDBJ databases">
        <authorList>
            <consortium name="DOE Joint Genome Institute"/>
            <person name="Kuo A."/>
            <person name="Miyauchi S."/>
            <person name="Kiss E."/>
            <person name="Drula E."/>
            <person name="Kohler A."/>
            <person name="Sanchez-Garcia M."/>
            <person name="Andreopoulos B."/>
            <person name="Barry K.W."/>
            <person name="Bonito G."/>
            <person name="Buee M."/>
            <person name="Carver A."/>
            <person name="Chen C."/>
            <person name="Cichocki N."/>
            <person name="Clum A."/>
            <person name="Culley D."/>
            <person name="Crous P.W."/>
            <person name="Fauchery L."/>
            <person name="Girlanda M."/>
            <person name="Hayes R."/>
            <person name="Keri Z."/>
            <person name="Labutti K."/>
            <person name="Lipzen A."/>
            <person name="Lombard V."/>
            <person name="Magnuson J."/>
            <person name="Maillard F."/>
            <person name="Morin E."/>
            <person name="Murat C."/>
            <person name="Nolan M."/>
            <person name="Ohm R."/>
            <person name="Pangilinan J."/>
            <person name="Pereira M."/>
            <person name="Perotto S."/>
            <person name="Peter M."/>
            <person name="Riley R."/>
            <person name="Sitrit Y."/>
            <person name="Stielow B."/>
            <person name="Szollosi G."/>
            <person name="Zifcakova L."/>
            <person name="Stursova M."/>
            <person name="Spatafora J.W."/>
            <person name="Tedersoo L."/>
            <person name="Vaario L.-M."/>
            <person name="Yamada A."/>
            <person name="Yan M."/>
            <person name="Wang P."/>
            <person name="Xu J."/>
            <person name="Bruns T."/>
            <person name="Baldrian P."/>
            <person name="Vilgalys R."/>
            <person name="Henrissat B."/>
            <person name="Grigoriev I.V."/>
            <person name="Hibbett D."/>
            <person name="Nagy L.G."/>
            <person name="Martin F.M."/>
        </authorList>
    </citation>
    <scope>NUCLEOTIDE SEQUENCE</scope>
    <source>
        <strain evidence="1">P2</strain>
    </source>
</reference>
<sequence>MAGRLLLTTAIVFAAGCAAVGLYDALIGVYDYGGRRKPKKRPYEHSNHSDETLVDSNHEAMKSHEVHDSENSPSRKHTPLISNTGPSNSFQFDQTPTPPPTPPGISHWPVKGHKPPKGRVIIFEDGVPSDEEAPTPLSVLPPDVLGTSFRKFEVQETIEQVLERMQSY</sequence>
<reference evidence="1" key="2">
    <citation type="journal article" date="2020" name="Nat. Commun.">
        <title>Large-scale genome sequencing of mycorrhizal fungi provides insights into the early evolution of symbiotic traits.</title>
        <authorList>
            <person name="Miyauchi S."/>
            <person name="Kiss E."/>
            <person name="Kuo A."/>
            <person name="Drula E."/>
            <person name="Kohler A."/>
            <person name="Sanchez-Garcia M."/>
            <person name="Morin E."/>
            <person name="Andreopoulos B."/>
            <person name="Barry K.W."/>
            <person name="Bonito G."/>
            <person name="Buee M."/>
            <person name="Carver A."/>
            <person name="Chen C."/>
            <person name="Cichocki N."/>
            <person name="Clum A."/>
            <person name="Culley D."/>
            <person name="Crous P.W."/>
            <person name="Fauchery L."/>
            <person name="Girlanda M."/>
            <person name="Hayes R.D."/>
            <person name="Keri Z."/>
            <person name="LaButti K."/>
            <person name="Lipzen A."/>
            <person name="Lombard V."/>
            <person name="Magnuson J."/>
            <person name="Maillard F."/>
            <person name="Murat C."/>
            <person name="Nolan M."/>
            <person name="Ohm R.A."/>
            <person name="Pangilinan J."/>
            <person name="Pereira M.F."/>
            <person name="Perotto S."/>
            <person name="Peter M."/>
            <person name="Pfister S."/>
            <person name="Riley R."/>
            <person name="Sitrit Y."/>
            <person name="Stielow J.B."/>
            <person name="Szollosi G."/>
            <person name="Zifcakova L."/>
            <person name="Stursova M."/>
            <person name="Spatafora J.W."/>
            <person name="Tedersoo L."/>
            <person name="Vaario L.M."/>
            <person name="Yamada A."/>
            <person name="Yan M."/>
            <person name="Wang P."/>
            <person name="Xu J."/>
            <person name="Bruns T."/>
            <person name="Baldrian P."/>
            <person name="Vilgalys R."/>
            <person name="Dunand C."/>
            <person name="Henrissat B."/>
            <person name="Grigoriev I.V."/>
            <person name="Hibbett D."/>
            <person name="Nagy L.G."/>
            <person name="Martin F.M."/>
        </authorList>
    </citation>
    <scope>NUCLEOTIDE SEQUENCE</scope>
    <source>
        <strain evidence="1">P2</strain>
    </source>
</reference>
<gene>
    <name evidence="1" type="ORF">BDM02DRAFT_3115744</name>
</gene>
<comment type="caution">
    <text evidence="1">The sequence shown here is derived from an EMBL/GenBank/DDBJ whole genome shotgun (WGS) entry which is preliminary data.</text>
</comment>
<dbReference type="Proteomes" id="UP000886501">
    <property type="component" value="Unassembled WGS sequence"/>
</dbReference>
<proteinExistence type="predicted"/>
<name>A0ACB6ZGL2_THEGA</name>
<protein>
    <submittedName>
        <fullName evidence="1">Uncharacterized protein</fullName>
    </submittedName>
</protein>
<evidence type="ECO:0000313" key="2">
    <source>
        <dbReference type="Proteomes" id="UP000886501"/>
    </source>
</evidence>
<accession>A0ACB6ZGL2</accession>
<organism evidence="1 2">
    <name type="scientific">Thelephora ganbajun</name>
    <name type="common">Ganba fungus</name>
    <dbReference type="NCBI Taxonomy" id="370292"/>
    <lineage>
        <taxon>Eukaryota</taxon>
        <taxon>Fungi</taxon>
        <taxon>Dikarya</taxon>
        <taxon>Basidiomycota</taxon>
        <taxon>Agaricomycotina</taxon>
        <taxon>Agaricomycetes</taxon>
        <taxon>Thelephorales</taxon>
        <taxon>Thelephoraceae</taxon>
        <taxon>Thelephora</taxon>
    </lineage>
</organism>